<gene>
    <name evidence="7" type="primary">mutT</name>
    <name evidence="7" type="ordered locus">SYNW1334</name>
</gene>
<evidence type="ECO:0000259" key="6">
    <source>
        <dbReference type="PROSITE" id="PS51462"/>
    </source>
</evidence>
<dbReference type="InterPro" id="IPR015797">
    <property type="entry name" value="NUDIX_hydrolase-like_dom_sf"/>
</dbReference>
<evidence type="ECO:0000256" key="3">
    <source>
        <dbReference type="ARBA" id="ARBA00022723"/>
    </source>
</evidence>
<dbReference type="EMBL" id="BX569692">
    <property type="protein sequence ID" value="CAE07849.1"/>
    <property type="molecule type" value="Genomic_DNA"/>
</dbReference>
<keyword evidence="3" id="KW-0479">Metal-binding</keyword>
<dbReference type="Pfam" id="PF00293">
    <property type="entry name" value="NUDIX"/>
    <property type="match status" value="1"/>
</dbReference>
<evidence type="ECO:0000313" key="8">
    <source>
        <dbReference type="Proteomes" id="UP000001422"/>
    </source>
</evidence>
<reference evidence="7 8" key="1">
    <citation type="journal article" date="2003" name="Nature">
        <title>The genome of a motile marine Synechococcus.</title>
        <authorList>
            <person name="Palenik B."/>
            <person name="Brahamsha B."/>
            <person name="Larimer F."/>
            <person name="Land M."/>
            <person name="Hauser L."/>
            <person name="Chain P."/>
            <person name="Lamerdin J."/>
            <person name="Regala W."/>
            <person name="Allen E.A."/>
            <person name="McCarren J."/>
            <person name="Paulsen I."/>
            <person name="Dufresne A."/>
            <person name="Partensky F."/>
            <person name="Webb E."/>
            <person name="Waterbury J."/>
        </authorList>
    </citation>
    <scope>NUCLEOTIDE SEQUENCE [LARGE SCALE GENOMIC DNA]</scope>
    <source>
        <strain evidence="7 8">WH8102</strain>
    </source>
</reference>
<dbReference type="SUPFAM" id="SSF55811">
    <property type="entry name" value="Nudix"/>
    <property type="match status" value="1"/>
</dbReference>
<dbReference type="Gene3D" id="3.90.79.10">
    <property type="entry name" value="Nucleoside Triphosphate Pyrophosphohydrolase"/>
    <property type="match status" value="1"/>
</dbReference>
<evidence type="ECO:0000256" key="5">
    <source>
        <dbReference type="ARBA" id="ARBA00022842"/>
    </source>
</evidence>
<sequence length="143" mass="16079">MTISVALAMLHRDGRWLLQLRDDIDSIIYPGHWGLFGGHVEPGESPADAVQRELEEEISWVPSAPLQLWFSDASGTRIAHVFRGPLTVPLEQLKLREGQDLKLASLEELCSETIWSDHCQEQRPIAPGLSIVMRRLLAEMDDA</sequence>
<dbReference type="PANTHER" id="PTHR43758:SF8">
    <property type="entry name" value="8-OXO-DGTP DIPHOSPHATASE YTKD-RELATED"/>
    <property type="match status" value="1"/>
</dbReference>
<protein>
    <submittedName>
        <fullName evidence="7">NUDIX family protein</fullName>
    </submittedName>
</protein>
<dbReference type="RefSeq" id="WP_011128198.1">
    <property type="nucleotide sequence ID" value="NC_005070.1"/>
</dbReference>
<dbReference type="GO" id="GO:0005737">
    <property type="term" value="C:cytoplasm"/>
    <property type="evidence" value="ECO:0007669"/>
    <property type="project" value="TreeGrafter"/>
</dbReference>
<dbReference type="AlphaFoldDB" id="Q7U6K4"/>
<keyword evidence="5" id="KW-0460">Magnesium</keyword>
<dbReference type="InterPro" id="IPR000086">
    <property type="entry name" value="NUDIX_hydrolase_dom"/>
</dbReference>
<proteinExistence type="inferred from homology"/>
<dbReference type="HOGENOM" id="CLU_037162_21_1_3"/>
<dbReference type="GO" id="GO:0016818">
    <property type="term" value="F:hydrolase activity, acting on acid anhydrides, in phosphorus-containing anhydrides"/>
    <property type="evidence" value="ECO:0007669"/>
    <property type="project" value="TreeGrafter"/>
</dbReference>
<feature type="domain" description="Nudix hydrolase" evidence="6">
    <location>
        <begin position="1"/>
        <end position="127"/>
    </location>
</feature>
<evidence type="ECO:0000256" key="4">
    <source>
        <dbReference type="ARBA" id="ARBA00022801"/>
    </source>
</evidence>
<evidence type="ECO:0000256" key="1">
    <source>
        <dbReference type="ARBA" id="ARBA00001946"/>
    </source>
</evidence>
<name>Q7U6K4_PARMW</name>
<dbReference type="PANTHER" id="PTHR43758">
    <property type="entry name" value="7,8-DIHYDRO-8-OXOGUANINE TRIPHOSPHATASE"/>
    <property type="match status" value="1"/>
</dbReference>
<dbReference type="CDD" id="cd18882">
    <property type="entry name" value="NUDIX_Hydrolase"/>
    <property type="match status" value="1"/>
</dbReference>
<evidence type="ECO:0000313" key="7">
    <source>
        <dbReference type="EMBL" id="CAE07849.1"/>
    </source>
</evidence>
<dbReference type="GO" id="GO:0046872">
    <property type="term" value="F:metal ion binding"/>
    <property type="evidence" value="ECO:0007669"/>
    <property type="project" value="UniProtKB-KW"/>
</dbReference>
<keyword evidence="4" id="KW-0378">Hydrolase</keyword>
<dbReference type="PROSITE" id="PS51462">
    <property type="entry name" value="NUDIX"/>
    <property type="match status" value="1"/>
</dbReference>
<evidence type="ECO:0000256" key="2">
    <source>
        <dbReference type="ARBA" id="ARBA00005582"/>
    </source>
</evidence>
<comment type="similarity">
    <text evidence="2">Belongs to the Nudix hydrolase family.</text>
</comment>
<accession>Q7U6K4</accession>
<keyword evidence="8" id="KW-1185">Reference proteome</keyword>
<dbReference type="eggNOG" id="COG0494">
    <property type="taxonomic scope" value="Bacteria"/>
</dbReference>
<dbReference type="STRING" id="84588.SYNW1334"/>
<organism evidence="7 8">
    <name type="scientific">Parasynechococcus marenigrum (strain WH8102)</name>
    <dbReference type="NCBI Taxonomy" id="84588"/>
    <lineage>
        <taxon>Bacteria</taxon>
        <taxon>Bacillati</taxon>
        <taxon>Cyanobacteriota</taxon>
        <taxon>Cyanophyceae</taxon>
        <taxon>Synechococcales</taxon>
        <taxon>Prochlorococcaceae</taxon>
        <taxon>Parasynechococcus</taxon>
        <taxon>Parasynechococcus marenigrum</taxon>
    </lineage>
</organism>
<comment type="cofactor">
    <cofactor evidence="1">
        <name>Mg(2+)</name>
        <dbReference type="ChEBI" id="CHEBI:18420"/>
    </cofactor>
</comment>
<dbReference type="KEGG" id="syw:SYNW1334"/>
<dbReference type="Proteomes" id="UP000001422">
    <property type="component" value="Chromosome"/>
</dbReference>